<proteinExistence type="predicted"/>
<sequence length="85" mass="9384">MAEETGEVQSSRTGTDPGYRSKSVSGRKAKLSPERSMERASEILKALSVVQRQVQRGGAKLARLSGASFQQCVVSRGRRLRFMVR</sequence>
<reference evidence="2" key="1">
    <citation type="journal article" date="2022" name="bioRxiv">
        <title>Sequencing and chromosome-scale assembly of the giantPleurodeles waltlgenome.</title>
        <authorList>
            <person name="Brown T."/>
            <person name="Elewa A."/>
            <person name="Iarovenko S."/>
            <person name="Subramanian E."/>
            <person name="Araus A.J."/>
            <person name="Petzold A."/>
            <person name="Susuki M."/>
            <person name="Suzuki K.-i.T."/>
            <person name="Hayashi T."/>
            <person name="Toyoda A."/>
            <person name="Oliveira C."/>
            <person name="Osipova E."/>
            <person name="Leigh N.D."/>
            <person name="Simon A."/>
            <person name="Yun M.H."/>
        </authorList>
    </citation>
    <scope>NUCLEOTIDE SEQUENCE</scope>
    <source>
        <strain evidence="2">20211129_DDA</strain>
        <tissue evidence="2">Liver</tissue>
    </source>
</reference>
<gene>
    <name evidence="2" type="ORF">NDU88_009329</name>
</gene>
<evidence type="ECO:0000256" key="1">
    <source>
        <dbReference type="SAM" id="MobiDB-lite"/>
    </source>
</evidence>
<dbReference type="EMBL" id="JANPWB010000009">
    <property type="protein sequence ID" value="KAJ1156611.1"/>
    <property type="molecule type" value="Genomic_DNA"/>
</dbReference>
<protein>
    <submittedName>
        <fullName evidence="2">Uncharacterized protein</fullName>
    </submittedName>
</protein>
<comment type="caution">
    <text evidence="2">The sequence shown here is derived from an EMBL/GenBank/DDBJ whole genome shotgun (WGS) entry which is preliminary data.</text>
</comment>
<dbReference type="AlphaFoldDB" id="A0AAV7RY70"/>
<name>A0AAV7RY70_PLEWA</name>
<evidence type="ECO:0000313" key="3">
    <source>
        <dbReference type="Proteomes" id="UP001066276"/>
    </source>
</evidence>
<feature type="region of interest" description="Disordered" evidence="1">
    <location>
        <begin position="1"/>
        <end position="37"/>
    </location>
</feature>
<dbReference type="Proteomes" id="UP001066276">
    <property type="component" value="Chromosome 5"/>
</dbReference>
<organism evidence="2 3">
    <name type="scientific">Pleurodeles waltl</name>
    <name type="common">Iberian ribbed newt</name>
    <dbReference type="NCBI Taxonomy" id="8319"/>
    <lineage>
        <taxon>Eukaryota</taxon>
        <taxon>Metazoa</taxon>
        <taxon>Chordata</taxon>
        <taxon>Craniata</taxon>
        <taxon>Vertebrata</taxon>
        <taxon>Euteleostomi</taxon>
        <taxon>Amphibia</taxon>
        <taxon>Batrachia</taxon>
        <taxon>Caudata</taxon>
        <taxon>Salamandroidea</taxon>
        <taxon>Salamandridae</taxon>
        <taxon>Pleurodelinae</taxon>
        <taxon>Pleurodeles</taxon>
    </lineage>
</organism>
<evidence type="ECO:0000313" key="2">
    <source>
        <dbReference type="EMBL" id="KAJ1156611.1"/>
    </source>
</evidence>
<accession>A0AAV7RY70</accession>
<keyword evidence="3" id="KW-1185">Reference proteome</keyword>